<organism evidence="1 2">
    <name type="scientific">Pleionea litopenaei</name>
    <dbReference type="NCBI Taxonomy" id="3070815"/>
    <lineage>
        <taxon>Bacteria</taxon>
        <taxon>Pseudomonadati</taxon>
        <taxon>Pseudomonadota</taxon>
        <taxon>Gammaproteobacteria</taxon>
        <taxon>Oceanospirillales</taxon>
        <taxon>Pleioneaceae</taxon>
        <taxon>Pleionea</taxon>
    </lineage>
</organism>
<evidence type="ECO:0000313" key="1">
    <source>
        <dbReference type="EMBL" id="WMS86985.1"/>
    </source>
</evidence>
<keyword evidence="2" id="KW-1185">Reference proteome</keyword>
<gene>
    <name evidence="1" type="ORF">Q9312_17360</name>
</gene>
<name>A0AA51RSW8_9GAMM</name>
<dbReference type="EMBL" id="CP133548">
    <property type="protein sequence ID" value="WMS86985.1"/>
    <property type="molecule type" value="Genomic_DNA"/>
</dbReference>
<dbReference type="RefSeq" id="WP_309202121.1">
    <property type="nucleotide sequence ID" value="NZ_CP133548.1"/>
</dbReference>
<dbReference type="Proteomes" id="UP001239782">
    <property type="component" value="Chromosome"/>
</dbReference>
<dbReference type="AlphaFoldDB" id="A0AA51RSW8"/>
<accession>A0AA51RSW8</accession>
<protein>
    <submittedName>
        <fullName evidence="1">Uncharacterized protein</fullName>
    </submittedName>
</protein>
<proteinExistence type="predicted"/>
<evidence type="ECO:0000313" key="2">
    <source>
        <dbReference type="Proteomes" id="UP001239782"/>
    </source>
</evidence>
<sequence>MTNINIFLILLGLINGDATVTTATDQTATEVQVSTGTESTDIGIAVTECKAFPECPPDMDS</sequence>
<reference evidence="1 2" key="1">
    <citation type="submission" date="2023-08" db="EMBL/GenBank/DDBJ databases">
        <title>Pleionea litopenaei sp. nov., isolated from stomach of juvenile Litopenaeus vannamei.</title>
        <authorList>
            <person name="Rho A.M."/>
            <person name="Hwang C.Y."/>
        </authorList>
    </citation>
    <scope>NUCLEOTIDE SEQUENCE [LARGE SCALE GENOMIC DNA]</scope>
    <source>
        <strain evidence="1 2">HL-JVS1</strain>
    </source>
</reference>
<dbReference type="KEGG" id="plei:Q9312_17360"/>